<dbReference type="GO" id="GO:0008499">
    <property type="term" value="F:N-acetyl-beta-D-glucosaminide beta-(1,3)-galactosyltransferase activity"/>
    <property type="evidence" value="ECO:0007669"/>
    <property type="project" value="TreeGrafter"/>
</dbReference>
<dbReference type="EC" id="2.4.1.-" evidence="15"/>
<accession>A0A6A4TAN5</accession>
<keyword evidence="5 15" id="KW-0328">Glycosyltransferase</keyword>
<dbReference type="GO" id="GO:0006629">
    <property type="term" value="P:lipid metabolic process"/>
    <property type="evidence" value="ECO:0007669"/>
    <property type="project" value="UniProtKB-KW"/>
</dbReference>
<keyword evidence="12" id="KW-0472">Membrane</keyword>
<keyword evidence="13" id="KW-0325">Glycoprotein</keyword>
<comment type="cofactor">
    <cofactor evidence="1">
        <name>Mn(2+)</name>
        <dbReference type="ChEBI" id="CHEBI:29035"/>
    </cofactor>
</comment>
<keyword evidence="7" id="KW-0812">Transmembrane</keyword>
<evidence type="ECO:0000256" key="14">
    <source>
        <dbReference type="ARBA" id="ARBA00023211"/>
    </source>
</evidence>
<evidence type="ECO:0000313" key="17">
    <source>
        <dbReference type="EMBL" id="KAF0040214.1"/>
    </source>
</evidence>
<dbReference type="EMBL" id="VEVO01000007">
    <property type="protein sequence ID" value="KAF0040214.1"/>
    <property type="molecule type" value="Genomic_DNA"/>
</dbReference>
<evidence type="ECO:0000256" key="12">
    <source>
        <dbReference type="ARBA" id="ARBA00023136"/>
    </source>
</evidence>
<keyword evidence="6" id="KW-0808">Transferase</keyword>
<evidence type="ECO:0000256" key="7">
    <source>
        <dbReference type="ARBA" id="ARBA00022692"/>
    </source>
</evidence>
<evidence type="ECO:0000256" key="4">
    <source>
        <dbReference type="ARBA" id="ARBA00008661"/>
    </source>
</evidence>
<dbReference type="PANTHER" id="PTHR11214:SF20">
    <property type="entry name" value="BETA-1,3-GALACTOSYLTRANSFERASE 1"/>
    <property type="match status" value="1"/>
</dbReference>
<protein>
    <recommendedName>
        <fullName evidence="15">Hexosyltransferase</fullName>
        <ecNumber evidence="15">2.4.1.-</ecNumber>
    </recommendedName>
</protein>
<proteinExistence type="inferred from homology"/>
<evidence type="ECO:0000256" key="1">
    <source>
        <dbReference type="ARBA" id="ARBA00001936"/>
    </source>
</evidence>
<evidence type="ECO:0000256" key="9">
    <source>
        <dbReference type="ARBA" id="ARBA00022989"/>
    </source>
</evidence>
<keyword evidence="14" id="KW-0464">Manganese</keyword>
<reference evidence="17 18" key="1">
    <citation type="submission" date="2019-06" db="EMBL/GenBank/DDBJ databases">
        <title>Draft genomes of female and male turbot (Scophthalmus maximus).</title>
        <authorList>
            <person name="Xu H."/>
            <person name="Xu X.-W."/>
            <person name="Shao C."/>
            <person name="Chen S."/>
        </authorList>
    </citation>
    <scope>NUCLEOTIDE SEQUENCE [LARGE SCALE GENOMIC DNA]</scope>
    <source>
        <strain evidence="17">Ysfricsl-2016a</strain>
        <tissue evidence="17">Blood</tissue>
    </source>
</reference>
<evidence type="ECO:0000256" key="2">
    <source>
        <dbReference type="ARBA" id="ARBA00004323"/>
    </source>
</evidence>
<comment type="caution">
    <text evidence="17">The sequence shown here is derived from an EMBL/GenBank/DDBJ whole genome shotgun (WGS) entry which is preliminary data.</text>
</comment>
<name>A0A6A4TAN5_SCOMX</name>
<dbReference type="InterPro" id="IPR002659">
    <property type="entry name" value="Glyco_trans_31"/>
</dbReference>
<evidence type="ECO:0000256" key="11">
    <source>
        <dbReference type="ARBA" id="ARBA00023098"/>
    </source>
</evidence>
<evidence type="ECO:0000313" key="18">
    <source>
        <dbReference type="Proteomes" id="UP000438429"/>
    </source>
</evidence>
<dbReference type="Proteomes" id="UP000438429">
    <property type="component" value="Unassembled WGS sequence"/>
</dbReference>
<evidence type="ECO:0000256" key="8">
    <source>
        <dbReference type="ARBA" id="ARBA00022968"/>
    </source>
</evidence>
<evidence type="ECO:0000256" key="5">
    <source>
        <dbReference type="ARBA" id="ARBA00022676"/>
    </source>
</evidence>
<sequence>MSDGATLKDEEEVKPPTNITFTNILTLDLHAGPRRAIRETRVDVGVFADIRILRVFLLGRSADSVLNKMVEQESRVFHDIVVGNFIDSYHNLTLKTMMGIRWVATFCPPAQYIMKTDSDVIVNMHNLIYELLKPTAEPRRRYYVGRVLICSISGLFTKDTETTRRTSCRISGLNQTNAPEEEDDEEDENGSRELNSSLCSADVCDWSMTQCRSHCLQFPPEQHRCTWARCVSSISSIPHVVERQCNRCPGSTHLSLTSSSIAGIWPAALTVM</sequence>
<keyword evidence="9" id="KW-1133">Transmembrane helix</keyword>
<dbReference type="GO" id="GO:0000139">
    <property type="term" value="C:Golgi membrane"/>
    <property type="evidence" value="ECO:0007669"/>
    <property type="project" value="UniProtKB-SubCell"/>
</dbReference>
<dbReference type="Gene3D" id="3.90.550.50">
    <property type="match status" value="1"/>
</dbReference>
<comment type="similarity">
    <text evidence="4 15">Belongs to the glycosyltransferase 31 family.</text>
</comment>
<keyword evidence="11" id="KW-0443">Lipid metabolism</keyword>
<comment type="subcellular location">
    <subcellularLocation>
        <location evidence="2 15">Golgi apparatus membrane</location>
        <topology evidence="2 15">Single-pass type II membrane protein</topology>
    </subcellularLocation>
</comment>
<evidence type="ECO:0000256" key="15">
    <source>
        <dbReference type="RuleBase" id="RU363063"/>
    </source>
</evidence>
<feature type="compositionally biased region" description="Acidic residues" evidence="16">
    <location>
        <begin position="179"/>
        <end position="188"/>
    </location>
</feature>
<dbReference type="AlphaFoldDB" id="A0A6A4TAN5"/>
<evidence type="ECO:0000256" key="13">
    <source>
        <dbReference type="ARBA" id="ARBA00023180"/>
    </source>
</evidence>
<comment type="pathway">
    <text evidence="3">Protein modification; protein glycosylation.</text>
</comment>
<feature type="compositionally biased region" description="Polar residues" evidence="16">
    <location>
        <begin position="168"/>
        <end position="178"/>
    </location>
</feature>
<evidence type="ECO:0000256" key="16">
    <source>
        <dbReference type="SAM" id="MobiDB-lite"/>
    </source>
</evidence>
<evidence type="ECO:0000256" key="3">
    <source>
        <dbReference type="ARBA" id="ARBA00004922"/>
    </source>
</evidence>
<feature type="region of interest" description="Disordered" evidence="16">
    <location>
        <begin position="167"/>
        <end position="193"/>
    </location>
</feature>
<organism evidence="17 18">
    <name type="scientific">Scophthalmus maximus</name>
    <name type="common">Turbot</name>
    <name type="synonym">Psetta maxima</name>
    <dbReference type="NCBI Taxonomy" id="52904"/>
    <lineage>
        <taxon>Eukaryota</taxon>
        <taxon>Metazoa</taxon>
        <taxon>Chordata</taxon>
        <taxon>Craniata</taxon>
        <taxon>Vertebrata</taxon>
        <taxon>Euteleostomi</taxon>
        <taxon>Actinopterygii</taxon>
        <taxon>Neopterygii</taxon>
        <taxon>Teleostei</taxon>
        <taxon>Neoteleostei</taxon>
        <taxon>Acanthomorphata</taxon>
        <taxon>Carangaria</taxon>
        <taxon>Pleuronectiformes</taxon>
        <taxon>Pleuronectoidei</taxon>
        <taxon>Scophthalmidae</taxon>
        <taxon>Scophthalmus</taxon>
    </lineage>
</organism>
<dbReference type="PANTHER" id="PTHR11214">
    <property type="entry name" value="BETA-1,3-N-ACETYLGLUCOSAMINYLTRANSFERASE"/>
    <property type="match status" value="1"/>
</dbReference>
<gene>
    <name evidence="17" type="ORF">F2P81_008449</name>
</gene>
<dbReference type="GO" id="GO:0006493">
    <property type="term" value="P:protein O-linked glycosylation"/>
    <property type="evidence" value="ECO:0007669"/>
    <property type="project" value="TreeGrafter"/>
</dbReference>
<evidence type="ECO:0000256" key="10">
    <source>
        <dbReference type="ARBA" id="ARBA00023034"/>
    </source>
</evidence>
<keyword evidence="8" id="KW-0735">Signal-anchor</keyword>
<evidence type="ECO:0000256" key="6">
    <source>
        <dbReference type="ARBA" id="ARBA00022679"/>
    </source>
</evidence>
<keyword evidence="10 15" id="KW-0333">Golgi apparatus</keyword>
<dbReference type="Pfam" id="PF01762">
    <property type="entry name" value="Galactosyl_T"/>
    <property type="match status" value="1"/>
</dbReference>